<dbReference type="RefSeq" id="WP_236999133.1">
    <property type="nucleotide sequence ID" value="NZ_JAKKOR010000011.1"/>
</dbReference>
<accession>A0ABS9IWM2</accession>
<gene>
    <name evidence="1" type="ORF">L5G33_15795</name>
</gene>
<evidence type="ECO:0000313" key="1">
    <source>
        <dbReference type="EMBL" id="MCF8589916.1"/>
    </source>
</evidence>
<dbReference type="Proteomes" id="UP001200110">
    <property type="component" value="Unassembled WGS sequence"/>
</dbReference>
<name>A0ABS9IWM2_9ACTN</name>
<comment type="caution">
    <text evidence="1">The sequence shown here is derived from an EMBL/GenBank/DDBJ whole genome shotgun (WGS) entry which is preliminary data.</text>
</comment>
<dbReference type="EMBL" id="JAKKOR010000011">
    <property type="protein sequence ID" value="MCF8589916.1"/>
    <property type="molecule type" value="Genomic_DNA"/>
</dbReference>
<sequence length="171" mass="18424">MDRKAEIVKALRKRLDEKFAAAATGADAEIFTDIDAIADAMIAALPTGDVYDQAGGPFYDTAGVVSILGISKQAVAKRVAAGTIIGCQLTEARRTWVYPVWQFTDDSQLIDHLDEVWTVLRGSTDAWTAALWLRTRNQALGGATAVDYLRDGRDPGVVLAEARADAARWAG</sequence>
<keyword evidence="2" id="KW-1185">Reference proteome</keyword>
<organism evidence="1 2">
    <name type="scientific">Gordonia liuliyuniae</name>
    <dbReference type="NCBI Taxonomy" id="2911517"/>
    <lineage>
        <taxon>Bacteria</taxon>
        <taxon>Bacillati</taxon>
        <taxon>Actinomycetota</taxon>
        <taxon>Actinomycetes</taxon>
        <taxon>Mycobacteriales</taxon>
        <taxon>Gordoniaceae</taxon>
        <taxon>Gordonia</taxon>
    </lineage>
</organism>
<reference evidence="1 2" key="1">
    <citation type="submission" date="2022-01" db="EMBL/GenBank/DDBJ databases">
        <authorList>
            <person name="Huang Y."/>
        </authorList>
    </citation>
    <scope>NUCLEOTIDE SEQUENCE [LARGE SCALE GENOMIC DNA]</scope>
    <source>
        <strain evidence="1 2">HY366</strain>
    </source>
</reference>
<evidence type="ECO:0000313" key="2">
    <source>
        <dbReference type="Proteomes" id="UP001200110"/>
    </source>
</evidence>
<proteinExistence type="predicted"/>
<protein>
    <submittedName>
        <fullName evidence="1">DUF2384 domain-containing protein</fullName>
    </submittedName>
</protein>